<accession>A0A0D2I6G3</accession>
<dbReference type="SUPFAM" id="SSF51905">
    <property type="entry name" value="FAD/NAD(P)-binding domain"/>
    <property type="match status" value="1"/>
</dbReference>
<dbReference type="InterPro" id="IPR020946">
    <property type="entry name" value="Flavin_mOase-like"/>
</dbReference>
<dbReference type="Proteomes" id="UP000053411">
    <property type="component" value="Unassembled WGS sequence"/>
</dbReference>
<reference evidence="5 6" key="1">
    <citation type="submission" date="2015-01" db="EMBL/GenBank/DDBJ databases">
        <title>The Genome Sequence of Fonsecaea multimorphosa CBS 102226.</title>
        <authorList>
            <consortium name="The Broad Institute Genomics Platform"/>
            <person name="Cuomo C."/>
            <person name="de Hoog S."/>
            <person name="Gorbushina A."/>
            <person name="Stielow B."/>
            <person name="Teixiera M."/>
            <person name="Abouelleil A."/>
            <person name="Chapman S.B."/>
            <person name="Priest M."/>
            <person name="Young S.K."/>
            <person name="Wortman J."/>
            <person name="Nusbaum C."/>
            <person name="Birren B."/>
        </authorList>
    </citation>
    <scope>NUCLEOTIDE SEQUENCE [LARGE SCALE GENOMIC DNA]</scope>
    <source>
        <strain evidence="5 6">CBS 102226</strain>
    </source>
</reference>
<evidence type="ECO:0000256" key="1">
    <source>
        <dbReference type="ARBA" id="ARBA00022630"/>
    </source>
</evidence>
<keyword evidence="3" id="KW-0521">NADP</keyword>
<evidence type="ECO:0000256" key="3">
    <source>
        <dbReference type="ARBA" id="ARBA00022857"/>
    </source>
</evidence>
<dbReference type="InterPro" id="IPR050775">
    <property type="entry name" value="FAD-binding_Monooxygenases"/>
</dbReference>
<evidence type="ECO:0000256" key="4">
    <source>
        <dbReference type="ARBA" id="ARBA00023002"/>
    </source>
</evidence>
<dbReference type="GO" id="GO:0050660">
    <property type="term" value="F:flavin adenine dinucleotide binding"/>
    <property type="evidence" value="ECO:0007669"/>
    <property type="project" value="InterPro"/>
</dbReference>
<dbReference type="InterPro" id="IPR036188">
    <property type="entry name" value="FAD/NAD-bd_sf"/>
</dbReference>
<proteinExistence type="predicted"/>
<dbReference type="GO" id="GO:0004499">
    <property type="term" value="F:N,N-dimethylaniline monooxygenase activity"/>
    <property type="evidence" value="ECO:0007669"/>
    <property type="project" value="InterPro"/>
</dbReference>
<keyword evidence="6" id="KW-1185">Reference proteome</keyword>
<dbReference type="Gene3D" id="3.50.50.60">
    <property type="entry name" value="FAD/NAD(P)-binding domain"/>
    <property type="match status" value="2"/>
</dbReference>
<dbReference type="GO" id="GO:0050661">
    <property type="term" value="F:NADP binding"/>
    <property type="evidence" value="ECO:0007669"/>
    <property type="project" value="InterPro"/>
</dbReference>
<evidence type="ECO:0000313" key="5">
    <source>
        <dbReference type="EMBL" id="KIX92806.1"/>
    </source>
</evidence>
<keyword evidence="1" id="KW-0285">Flavoprotein</keyword>
<gene>
    <name evidence="5" type="ORF">Z520_11469</name>
</gene>
<dbReference type="AlphaFoldDB" id="A0A0D2I6G3"/>
<dbReference type="GeneID" id="27717215"/>
<sequence length="538" mass="60837">MAAESYDALIVGAGFGGIYQLYSLLKLGLNVRLIDRCVDVGGVWQWNRYPGAMSDTHSTVYRYSWDKEDLMTYPFTDNYLYRDEIVAYLSHIVERHNLRKQMEFNLEVTSAEFNEGDGTWTVYAGGKSIKARYLITALGHFTQVNWPSIPGQDAYKGELYHTARFPEHYDFKGKRVGVVGNGSTGVQVIVDIAQDVGSLISFQRTPQYSVPAGRRPVTAEERAMINREWDEIWKQVQSTTTACEFVEPKISAMGVSTEERDRIYQEAWDLGNNLRFLRGTFNDLVSNRASNITACEFIRKKIAETVKDPVKREKLTPTDIWNRRPICDAGYFEQFNRDNVDVVMVKDNPIVKLTQTGLELADGTRYDLDVIIFATGFDAIDGSYRQIKFTGRNGITLDQHWKDGPTSYFGVGVSDFPNLFMVSGPQSIISNIPPALESYVEFITGLIATAEKRRNQGGDIKKIIVEAESQAERDWNELCVRLGKGSLYMTSKSSFISGTNVEGKKGSTIFFMGGYKSLRERLSTCIQEDYKGFRIAED</sequence>
<dbReference type="PANTHER" id="PTHR43098">
    <property type="entry name" value="L-ORNITHINE N(5)-MONOOXYGENASE-RELATED"/>
    <property type="match status" value="1"/>
</dbReference>
<dbReference type="Pfam" id="PF00743">
    <property type="entry name" value="FMO-like"/>
    <property type="match status" value="1"/>
</dbReference>
<dbReference type="RefSeq" id="XP_016626929.1">
    <property type="nucleotide sequence ID" value="XM_016781958.1"/>
</dbReference>
<name>A0A0D2I6G3_9EURO</name>
<dbReference type="PANTHER" id="PTHR43098:SF5">
    <property type="entry name" value="DUAL-FUNCTIONAL MONOOXYGENASE_METHYLTRANSFERASE PSOF"/>
    <property type="match status" value="1"/>
</dbReference>
<protein>
    <recommendedName>
        <fullName evidence="7">FAD/NAD(P)-binding domain-containing protein</fullName>
    </recommendedName>
</protein>
<dbReference type="VEuPathDB" id="FungiDB:Z520_11469"/>
<evidence type="ECO:0000256" key="2">
    <source>
        <dbReference type="ARBA" id="ARBA00022827"/>
    </source>
</evidence>
<evidence type="ECO:0008006" key="7">
    <source>
        <dbReference type="Google" id="ProtNLM"/>
    </source>
</evidence>
<keyword evidence="4" id="KW-0560">Oxidoreductase</keyword>
<dbReference type="EMBL" id="KN848100">
    <property type="protein sequence ID" value="KIX92806.1"/>
    <property type="molecule type" value="Genomic_DNA"/>
</dbReference>
<evidence type="ECO:0000313" key="6">
    <source>
        <dbReference type="Proteomes" id="UP000053411"/>
    </source>
</evidence>
<keyword evidence="2" id="KW-0274">FAD</keyword>
<dbReference type="OrthoDB" id="66881at2759"/>
<organism evidence="5 6">
    <name type="scientific">Fonsecaea multimorphosa CBS 102226</name>
    <dbReference type="NCBI Taxonomy" id="1442371"/>
    <lineage>
        <taxon>Eukaryota</taxon>
        <taxon>Fungi</taxon>
        <taxon>Dikarya</taxon>
        <taxon>Ascomycota</taxon>
        <taxon>Pezizomycotina</taxon>
        <taxon>Eurotiomycetes</taxon>
        <taxon>Chaetothyriomycetidae</taxon>
        <taxon>Chaetothyriales</taxon>
        <taxon>Herpotrichiellaceae</taxon>
        <taxon>Fonsecaea</taxon>
    </lineage>
</organism>